<protein>
    <submittedName>
        <fullName evidence="1">Uncharacterized protein</fullName>
    </submittedName>
</protein>
<dbReference type="EMBL" id="JAAHTE010000164">
    <property type="protein sequence ID" value="NEU02697.1"/>
    <property type="molecule type" value="Genomic_DNA"/>
</dbReference>
<comment type="caution">
    <text evidence="1">The sequence shown here is derived from an EMBL/GenBank/DDBJ whole genome shotgun (WGS) entry which is preliminary data.</text>
</comment>
<reference evidence="1" key="1">
    <citation type="submission" date="2020-02" db="EMBL/GenBank/DDBJ databases">
        <title>Investigating the Use of Bacteriophages as New Decolonization Strategy for Intestinal Carriage of CTX-M-15-producing ST131 Escherichia coli: an In Vitro Continuous Culture System Model.</title>
        <authorList>
            <person name="Bernasconi O.J."/>
            <person name="Campos-Madueno E.I."/>
            <person name="Dona V."/>
            <person name="Perreten V."/>
            <person name="Carattoli A."/>
            <person name="Endimiani A."/>
        </authorList>
    </citation>
    <scope>NUCLEOTIDE SEQUENCE</scope>
    <source>
        <strain evidence="1">4901.28</strain>
    </source>
</reference>
<organism evidence="1">
    <name type="scientific">Escherichia coli</name>
    <dbReference type="NCBI Taxonomy" id="562"/>
    <lineage>
        <taxon>Bacteria</taxon>
        <taxon>Pseudomonadati</taxon>
        <taxon>Pseudomonadota</taxon>
        <taxon>Gammaproteobacteria</taxon>
        <taxon>Enterobacterales</taxon>
        <taxon>Enterobacteriaceae</taxon>
        <taxon>Escherichia</taxon>
    </lineage>
</organism>
<name>A0A6D1ABL6_ECOLX</name>
<dbReference type="Gene3D" id="3.40.1350.90">
    <property type="entry name" value="Uncharacterised protein PF11572, DUF3234"/>
    <property type="match status" value="1"/>
</dbReference>
<evidence type="ECO:0000313" key="1">
    <source>
        <dbReference type="EMBL" id="NEU02697.1"/>
    </source>
</evidence>
<sequence>RENKAKVKANAKSTSYEGEVTVTFTVKSNSSEGTTTKQTLNKVITKTELGEIAKKDLESVKTALLTVAKDLKVNEVTIELDSKENKAKVKANANSMSYEGEVEVSFTIKQK</sequence>
<proteinExistence type="predicted"/>
<feature type="non-terminal residue" evidence="1">
    <location>
        <position position="1"/>
    </location>
</feature>
<gene>
    <name evidence="1" type="ORF">G3563_26655</name>
</gene>
<accession>A0A6D1ABL6</accession>
<dbReference type="AlphaFoldDB" id="A0A6D1ABL6"/>